<dbReference type="SUPFAM" id="SSF161098">
    <property type="entry name" value="MetI-like"/>
    <property type="match status" value="1"/>
</dbReference>
<dbReference type="AlphaFoldDB" id="A0A0J8GU90"/>
<dbReference type="InterPro" id="IPR000515">
    <property type="entry name" value="MetI-like"/>
</dbReference>
<dbReference type="InterPro" id="IPR035906">
    <property type="entry name" value="MetI-like_sf"/>
</dbReference>
<organism evidence="9 10">
    <name type="scientific">Catenovulum maritimum</name>
    <dbReference type="NCBI Taxonomy" id="1513271"/>
    <lineage>
        <taxon>Bacteria</taxon>
        <taxon>Pseudomonadati</taxon>
        <taxon>Pseudomonadota</taxon>
        <taxon>Gammaproteobacteria</taxon>
        <taxon>Alteromonadales</taxon>
        <taxon>Alteromonadaceae</taxon>
        <taxon>Catenovulum</taxon>
    </lineage>
</organism>
<evidence type="ECO:0000259" key="8">
    <source>
        <dbReference type="PROSITE" id="PS50928"/>
    </source>
</evidence>
<keyword evidence="3" id="KW-1003">Cell membrane</keyword>
<dbReference type="PANTHER" id="PTHR30465">
    <property type="entry name" value="INNER MEMBRANE ABC TRANSPORTER"/>
    <property type="match status" value="1"/>
</dbReference>
<evidence type="ECO:0000256" key="4">
    <source>
        <dbReference type="ARBA" id="ARBA00022692"/>
    </source>
</evidence>
<dbReference type="Gene3D" id="1.10.3720.10">
    <property type="entry name" value="MetI-like"/>
    <property type="match status" value="1"/>
</dbReference>
<keyword evidence="10" id="KW-1185">Reference proteome</keyword>
<evidence type="ECO:0000256" key="6">
    <source>
        <dbReference type="ARBA" id="ARBA00023136"/>
    </source>
</evidence>
<evidence type="ECO:0000256" key="7">
    <source>
        <dbReference type="RuleBase" id="RU363032"/>
    </source>
</evidence>
<dbReference type="PATRIC" id="fig|1513271.3.peg.989"/>
<dbReference type="GO" id="GO:0055085">
    <property type="term" value="P:transmembrane transport"/>
    <property type="evidence" value="ECO:0007669"/>
    <property type="project" value="InterPro"/>
</dbReference>
<feature type="domain" description="ABC transmembrane type-1" evidence="8">
    <location>
        <begin position="134"/>
        <end position="349"/>
    </location>
</feature>
<dbReference type="CDD" id="cd06261">
    <property type="entry name" value="TM_PBP2"/>
    <property type="match status" value="1"/>
</dbReference>
<keyword evidence="2 7" id="KW-0813">Transport</keyword>
<protein>
    <submittedName>
        <fullName evidence="9">Microcin ABC transporter permease</fullName>
    </submittedName>
</protein>
<dbReference type="STRING" id="1513271.XM47_04770"/>
<comment type="caution">
    <text evidence="9">The sequence shown here is derived from an EMBL/GenBank/DDBJ whole genome shotgun (WGS) entry which is preliminary data.</text>
</comment>
<feature type="transmembrane region" description="Helical" evidence="7">
    <location>
        <begin position="9"/>
        <end position="30"/>
    </location>
</feature>
<evidence type="ECO:0000313" key="9">
    <source>
        <dbReference type="EMBL" id="KMT66307.1"/>
    </source>
</evidence>
<comment type="similarity">
    <text evidence="7">Belongs to the binding-protein-dependent transport system permease family.</text>
</comment>
<comment type="subcellular location">
    <subcellularLocation>
        <location evidence="1 7">Cell membrane</location>
        <topology evidence="1 7">Multi-pass membrane protein</topology>
    </subcellularLocation>
</comment>
<evidence type="ECO:0000256" key="2">
    <source>
        <dbReference type="ARBA" id="ARBA00022448"/>
    </source>
</evidence>
<evidence type="ECO:0000313" key="10">
    <source>
        <dbReference type="Proteomes" id="UP000037600"/>
    </source>
</evidence>
<dbReference type="RefSeq" id="WP_048690321.1">
    <property type="nucleotide sequence ID" value="NZ_KQ130484.1"/>
</dbReference>
<feature type="transmembrane region" description="Helical" evidence="7">
    <location>
        <begin position="225"/>
        <end position="248"/>
    </location>
</feature>
<proteinExistence type="inferred from homology"/>
<keyword evidence="4 7" id="KW-0812">Transmembrane</keyword>
<evidence type="ECO:0000256" key="1">
    <source>
        <dbReference type="ARBA" id="ARBA00004651"/>
    </source>
</evidence>
<dbReference type="PROSITE" id="PS50928">
    <property type="entry name" value="ABC_TM1"/>
    <property type="match status" value="1"/>
</dbReference>
<evidence type="ECO:0000256" key="3">
    <source>
        <dbReference type="ARBA" id="ARBA00022475"/>
    </source>
</evidence>
<dbReference type="NCBIfam" id="NF011712">
    <property type="entry name" value="PRK15133.1"/>
    <property type="match status" value="1"/>
</dbReference>
<reference evidence="9 10" key="1">
    <citation type="submission" date="2015-04" db="EMBL/GenBank/DDBJ databases">
        <title>Draft Genome Sequence of the Novel Agar-Digesting Marine Bacterium Q1.</title>
        <authorList>
            <person name="Li Y."/>
            <person name="Li D."/>
            <person name="Chen G."/>
            <person name="Du Z."/>
        </authorList>
    </citation>
    <scope>NUCLEOTIDE SEQUENCE [LARGE SCALE GENOMIC DNA]</scope>
    <source>
        <strain evidence="9 10">Q1</strain>
    </source>
</reference>
<dbReference type="EMBL" id="LAZL01000005">
    <property type="protein sequence ID" value="KMT66307.1"/>
    <property type="molecule type" value="Genomic_DNA"/>
</dbReference>
<feature type="transmembrane region" description="Helical" evidence="7">
    <location>
        <begin position="330"/>
        <end position="356"/>
    </location>
</feature>
<gene>
    <name evidence="9" type="ORF">XM47_04770</name>
</gene>
<dbReference type="GO" id="GO:0042884">
    <property type="term" value="P:microcin transport"/>
    <property type="evidence" value="ECO:0007669"/>
    <property type="project" value="TreeGrafter"/>
</dbReference>
<dbReference type="Pfam" id="PF00528">
    <property type="entry name" value="BPD_transp_1"/>
    <property type="match status" value="1"/>
</dbReference>
<name>A0A0J8GU90_9ALTE</name>
<evidence type="ECO:0000256" key="5">
    <source>
        <dbReference type="ARBA" id="ARBA00022989"/>
    </source>
</evidence>
<sequence length="365" mass="40635">MIAYIFRRLLLVVPTFFAIIAINFFIIQLAPGGPVDQYIANQAGLGDMNIMQERLGGGASDQVGNQLDTAEANAQYRGGHGLTEEEIAEIEKRFGFDKPIGERFWNMITDYATFNFGESLFRGKGVFELIVERLPVSISLGLWATLIIYLVSIPLGIKKAIKHSGKFDVWTTTVILAASSIPAFLFAVVLVILFAGGSFFDWFPLRGLTSDNWDELSLGGKIVDYFWHMTLPIIASVIGAFAGLTMLTKNLFLDEINRQYVMTARAKGLTEKAILYKHVFRNAMLIIVSGLPATLVGVFFGSSLIIEIIFSLDGLGLLFYETTVQRDYPVIFATLYVFTLVGLLLNILSDVMYMVIDPRIDFESR</sequence>
<dbReference type="PANTHER" id="PTHR30465:SF66">
    <property type="entry name" value="INNER MEMBRANE ABC TRANSPORTER PERMEASE PROTEIN YEJB"/>
    <property type="match status" value="1"/>
</dbReference>
<feature type="transmembrane region" description="Helical" evidence="7">
    <location>
        <begin position="285"/>
        <end position="310"/>
    </location>
</feature>
<accession>A0A0J8GU90</accession>
<feature type="transmembrane region" description="Helical" evidence="7">
    <location>
        <begin position="136"/>
        <end position="157"/>
    </location>
</feature>
<dbReference type="GO" id="GO:0005886">
    <property type="term" value="C:plasma membrane"/>
    <property type="evidence" value="ECO:0007669"/>
    <property type="project" value="UniProtKB-SubCell"/>
</dbReference>
<feature type="transmembrane region" description="Helical" evidence="7">
    <location>
        <begin position="169"/>
        <end position="195"/>
    </location>
</feature>
<dbReference type="Proteomes" id="UP000037600">
    <property type="component" value="Unassembled WGS sequence"/>
</dbReference>
<dbReference type="OrthoDB" id="9805855at2"/>
<keyword evidence="5 7" id="KW-1133">Transmembrane helix</keyword>
<keyword evidence="6 7" id="KW-0472">Membrane</keyword>